<proteinExistence type="predicted"/>
<dbReference type="EMBL" id="JAQSDF010000004">
    <property type="protein sequence ID" value="MDI1229977.1"/>
    <property type="molecule type" value="Genomic_DNA"/>
</dbReference>
<name>A0AA43Q3P8_9GAMM</name>
<gene>
    <name evidence="1" type="ORF">PSU93_02375</name>
</gene>
<comment type="caution">
    <text evidence="1">The sequence shown here is derived from an EMBL/GenBank/DDBJ whole genome shotgun (WGS) entry which is preliminary data.</text>
</comment>
<accession>A0AA43Q3P8</accession>
<evidence type="ECO:0000313" key="2">
    <source>
        <dbReference type="Proteomes" id="UP001160519"/>
    </source>
</evidence>
<dbReference type="Proteomes" id="UP001160519">
    <property type="component" value="Unassembled WGS sequence"/>
</dbReference>
<protein>
    <submittedName>
        <fullName evidence="1">Uncharacterized protein</fullName>
    </submittedName>
</protein>
<dbReference type="AlphaFoldDB" id="A0AA43Q3P8"/>
<keyword evidence="2" id="KW-1185">Reference proteome</keyword>
<organism evidence="1 2">
    <name type="scientific">Candidatus Methylobacter titanis</name>
    <dbReference type="NCBI Taxonomy" id="3053457"/>
    <lineage>
        <taxon>Bacteria</taxon>
        <taxon>Pseudomonadati</taxon>
        <taxon>Pseudomonadota</taxon>
        <taxon>Gammaproteobacteria</taxon>
        <taxon>Methylococcales</taxon>
        <taxon>Methylococcaceae</taxon>
        <taxon>Methylobacter</taxon>
    </lineage>
</organism>
<reference evidence="1" key="1">
    <citation type="submission" date="2023-01" db="EMBL/GenBank/DDBJ databases">
        <title>Biogeochemical cycle of methane in antarctic sediments.</title>
        <authorList>
            <person name="Roldan D.M."/>
            <person name="Menes R.J."/>
        </authorList>
    </citation>
    <scope>NUCLEOTIDE SEQUENCE [LARGE SCALE GENOMIC DNA]</scope>
    <source>
        <strain evidence="1">K-2018 MAG008</strain>
    </source>
</reference>
<sequence length="82" mass="9499">MPKNLRKRIKLLGERRKNLFLSFPRAAWESILGALAPQITHTELVLTIRITWRSPPELSPMHVLSFVERRRVSSLALGKKLK</sequence>
<evidence type="ECO:0000313" key="1">
    <source>
        <dbReference type="EMBL" id="MDI1229977.1"/>
    </source>
</evidence>